<keyword evidence="3" id="KW-1185">Reference proteome</keyword>
<feature type="transmembrane region" description="Helical" evidence="1">
    <location>
        <begin position="36"/>
        <end position="56"/>
    </location>
</feature>
<feature type="transmembrane region" description="Helical" evidence="1">
    <location>
        <begin position="97"/>
        <end position="116"/>
    </location>
</feature>
<evidence type="ECO:0008006" key="4">
    <source>
        <dbReference type="Google" id="ProtNLM"/>
    </source>
</evidence>
<accession>A0ABS5ZJ13</accession>
<dbReference type="RefSeq" id="WP_215822336.1">
    <property type="nucleotide sequence ID" value="NZ_JAGSOY010000144.1"/>
</dbReference>
<dbReference type="EMBL" id="JAGSOY010000144">
    <property type="protein sequence ID" value="MBU2714067.1"/>
    <property type="molecule type" value="Genomic_DNA"/>
</dbReference>
<feature type="transmembrane region" description="Helical" evidence="1">
    <location>
        <begin position="68"/>
        <end position="91"/>
    </location>
</feature>
<reference evidence="2 3" key="1">
    <citation type="submission" date="2021-04" db="EMBL/GenBank/DDBJ databases">
        <authorList>
            <person name="Pira H."/>
            <person name="Risdian C."/>
            <person name="Wink J."/>
        </authorList>
    </citation>
    <scope>NUCLEOTIDE SEQUENCE [LARGE SCALE GENOMIC DNA]</scope>
    <source>
        <strain evidence="2 3">WH53</strain>
    </source>
</reference>
<evidence type="ECO:0000313" key="3">
    <source>
        <dbReference type="Proteomes" id="UP000690515"/>
    </source>
</evidence>
<dbReference type="SUPFAM" id="SSF103481">
    <property type="entry name" value="Multidrug resistance efflux transporter EmrE"/>
    <property type="match status" value="1"/>
</dbReference>
<sequence>MKVLGPLLFSLIAAFGNALFATGQKKAGYLDNMLTFVSLSGIFFVILVTLAAPLFGSSNYLEIVKSNWQWSLLSGIGLLLTCVGFNLLYTNYGASNYILYAALSIITTSLVVGVLIFKESINFFHWSACIFALLAIVFFSVGNQLN</sequence>
<keyword evidence="1" id="KW-1133">Transmembrane helix</keyword>
<name>A0ABS5ZJ13_9GAMM</name>
<organism evidence="2 3">
    <name type="scientific">Zooshikella harenae</name>
    <dbReference type="NCBI Taxonomy" id="2827238"/>
    <lineage>
        <taxon>Bacteria</taxon>
        <taxon>Pseudomonadati</taxon>
        <taxon>Pseudomonadota</taxon>
        <taxon>Gammaproteobacteria</taxon>
        <taxon>Oceanospirillales</taxon>
        <taxon>Zooshikellaceae</taxon>
        <taxon>Zooshikella</taxon>
    </lineage>
</organism>
<keyword evidence="1" id="KW-0472">Membrane</keyword>
<comment type="caution">
    <text evidence="2">The sequence shown here is derived from an EMBL/GenBank/DDBJ whole genome shotgun (WGS) entry which is preliminary data.</text>
</comment>
<feature type="transmembrane region" description="Helical" evidence="1">
    <location>
        <begin position="123"/>
        <end position="141"/>
    </location>
</feature>
<protein>
    <recommendedName>
        <fullName evidence="4">EamA domain-containing protein</fullName>
    </recommendedName>
</protein>
<proteinExistence type="predicted"/>
<gene>
    <name evidence="2" type="ORF">KCG35_23740</name>
</gene>
<evidence type="ECO:0000256" key="1">
    <source>
        <dbReference type="SAM" id="Phobius"/>
    </source>
</evidence>
<evidence type="ECO:0000313" key="2">
    <source>
        <dbReference type="EMBL" id="MBU2714067.1"/>
    </source>
</evidence>
<dbReference type="Proteomes" id="UP000690515">
    <property type="component" value="Unassembled WGS sequence"/>
</dbReference>
<keyword evidence="1" id="KW-0812">Transmembrane</keyword>
<dbReference type="InterPro" id="IPR037185">
    <property type="entry name" value="EmrE-like"/>
</dbReference>